<reference evidence="3 4" key="1">
    <citation type="submission" date="2014-12" db="EMBL/GenBank/DDBJ databases">
        <title>Genome assembly of Enhygromyxa salina DSM 15201.</title>
        <authorList>
            <person name="Sharma G."/>
            <person name="Subramanian S."/>
        </authorList>
    </citation>
    <scope>NUCLEOTIDE SEQUENCE [LARGE SCALE GENOMIC DNA]</scope>
    <source>
        <strain evidence="3 4">DSM 15201</strain>
    </source>
</reference>
<evidence type="ECO:0000256" key="2">
    <source>
        <dbReference type="SAM" id="SignalP"/>
    </source>
</evidence>
<protein>
    <recommendedName>
        <fullName evidence="5">Peptidase M10 metallopeptidase domain-containing protein</fullName>
    </recommendedName>
</protein>
<organism evidence="3 4">
    <name type="scientific">Enhygromyxa salina</name>
    <dbReference type="NCBI Taxonomy" id="215803"/>
    <lineage>
        <taxon>Bacteria</taxon>
        <taxon>Pseudomonadati</taxon>
        <taxon>Myxococcota</taxon>
        <taxon>Polyangia</taxon>
        <taxon>Nannocystales</taxon>
        <taxon>Nannocystaceae</taxon>
        <taxon>Enhygromyxa</taxon>
    </lineage>
</organism>
<name>A0A0C2D248_9BACT</name>
<dbReference type="SUPFAM" id="SSF55486">
    <property type="entry name" value="Metalloproteases ('zincins'), catalytic domain"/>
    <property type="match status" value="1"/>
</dbReference>
<dbReference type="Proteomes" id="UP000031599">
    <property type="component" value="Unassembled WGS sequence"/>
</dbReference>
<gene>
    <name evidence="3" type="ORF">DB30_03383</name>
</gene>
<sequence>MRSATATSLVALALAACTPPAASDEADTSEATDAGTESDTGGEPHPCDPAIELPTSSPAAIAWQPIGELTIDDAGHSGWIEIPIAAGQRYLAVRSVNLNGEPTTHELLCHDLLEARLSDGTELIPAANAELLPTHQRSYQGPGAGVFVFSSALEPLAGPDVVELRVQFRDCALRVGATRLRFPDMPTQIRVDAASEPIPSPEASARVAVRMLISEDSGWAPTTEDPALAQAWAVAVQRFAAIGVQLELEAEGRVGPVGQLDYEGEMLPMRSLHDEVLACLRRDADDARFVPVVLVPCIHLTDQIQMTASFPLGQATRIPGALDDATSPSVVVVAAGACDEDGEPAPSQSPERHGVVLAHEIGHYLGLHHSDAPLGEHAAGEASEQLMSSGIATSVEVDQAWFSAGQAQILRRHPDLVFE</sequence>
<feature type="chain" id="PRO_5002159428" description="Peptidase M10 metallopeptidase domain-containing protein" evidence="2">
    <location>
        <begin position="23"/>
        <end position="419"/>
    </location>
</feature>
<feature type="signal peptide" evidence="2">
    <location>
        <begin position="1"/>
        <end position="22"/>
    </location>
</feature>
<proteinExistence type="predicted"/>
<feature type="region of interest" description="Disordered" evidence="1">
    <location>
        <begin position="20"/>
        <end position="54"/>
    </location>
</feature>
<dbReference type="EMBL" id="JMCC02000026">
    <property type="protein sequence ID" value="KIG17326.1"/>
    <property type="molecule type" value="Genomic_DNA"/>
</dbReference>
<evidence type="ECO:0000313" key="4">
    <source>
        <dbReference type="Proteomes" id="UP000031599"/>
    </source>
</evidence>
<dbReference type="AlphaFoldDB" id="A0A0C2D248"/>
<keyword evidence="2" id="KW-0732">Signal</keyword>
<dbReference type="RefSeq" id="WP_052548412.1">
    <property type="nucleotide sequence ID" value="NZ_JMCC02000026.1"/>
</dbReference>
<dbReference type="Gene3D" id="3.40.390.10">
    <property type="entry name" value="Collagenase (Catalytic Domain)"/>
    <property type="match status" value="1"/>
</dbReference>
<comment type="caution">
    <text evidence="3">The sequence shown here is derived from an EMBL/GenBank/DDBJ whole genome shotgun (WGS) entry which is preliminary data.</text>
</comment>
<dbReference type="GO" id="GO:0008237">
    <property type="term" value="F:metallopeptidase activity"/>
    <property type="evidence" value="ECO:0007669"/>
    <property type="project" value="InterPro"/>
</dbReference>
<evidence type="ECO:0000256" key="1">
    <source>
        <dbReference type="SAM" id="MobiDB-lite"/>
    </source>
</evidence>
<dbReference type="InterPro" id="IPR024079">
    <property type="entry name" value="MetalloPept_cat_dom_sf"/>
</dbReference>
<evidence type="ECO:0008006" key="5">
    <source>
        <dbReference type="Google" id="ProtNLM"/>
    </source>
</evidence>
<accession>A0A0C2D248</accession>
<dbReference type="PROSITE" id="PS51257">
    <property type="entry name" value="PROKAR_LIPOPROTEIN"/>
    <property type="match status" value="1"/>
</dbReference>
<evidence type="ECO:0000313" key="3">
    <source>
        <dbReference type="EMBL" id="KIG17326.1"/>
    </source>
</evidence>